<keyword evidence="5" id="KW-0472">Membrane</keyword>
<dbReference type="PANTHER" id="PTHR22763:SF162">
    <property type="entry name" value="TRANSMEMBRANE E3 UBIQUITIN-PROTEIN LIGASE 1"/>
    <property type="match status" value="1"/>
</dbReference>
<dbReference type="Gene3D" id="3.30.40.10">
    <property type="entry name" value="Zinc/RING finger domain, C3HC4 (zinc finger)"/>
    <property type="match status" value="1"/>
</dbReference>
<evidence type="ECO:0000256" key="2">
    <source>
        <dbReference type="ARBA" id="ARBA00022771"/>
    </source>
</evidence>
<keyword evidence="8" id="KW-1185">Reference proteome</keyword>
<dbReference type="PANTHER" id="PTHR22763">
    <property type="entry name" value="RING ZINC FINGER PROTEIN"/>
    <property type="match status" value="1"/>
</dbReference>
<dbReference type="EMBL" id="BAABME010021393">
    <property type="protein sequence ID" value="GAA0163171.1"/>
    <property type="molecule type" value="Genomic_DNA"/>
</dbReference>
<accession>A0AAV3QIR9</accession>
<evidence type="ECO:0000313" key="7">
    <source>
        <dbReference type="EMBL" id="GAA0163171.1"/>
    </source>
</evidence>
<organism evidence="7 8">
    <name type="scientific">Lithospermum erythrorhizon</name>
    <name type="common">Purple gromwell</name>
    <name type="synonym">Lithospermum officinale var. erythrorhizon</name>
    <dbReference type="NCBI Taxonomy" id="34254"/>
    <lineage>
        <taxon>Eukaryota</taxon>
        <taxon>Viridiplantae</taxon>
        <taxon>Streptophyta</taxon>
        <taxon>Embryophyta</taxon>
        <taxon>Tracheophyta</taxon>
        <taxon>Spermatophyta</taxon>
        <taxon>Magnoliopsida</taxon>
        <taxon>eudicotyledons</taxon>
        <taxon>Gunneridae</taxon>
        <taxon>Pentapetalae</taxon>
        <taxon>asterids</taxon>
        <taxon>lamiids</taxon>
        <taxon>Boraginales</taxon>
        <taxon>Boraginaceae</taxon>
        <taxon>Boraginoideae</taxon>
        <taxon>Lithospermeae</taxon>
        <taxon>Lithospermum</taxon>
    </lineage>
</organism>
<reference evidence="7 8" key="1">
    <citation type="submission" date="2024-01" db="EMBL/GenBank/DDBJ databases">
        <title>The complete chloroplast genome sequence of Lithospermum erythrorhizon: insights into the phylogenetic relationship among Boraginaceae species and the maternal lineages of purple gromwells.</title>
        <authorList>
            <person name="Okada T."/>
            <person name="Watanabe K."/>
        </authorList>
    </citation>
    <scope>NUCLEOTIDE SEQUENCE [LARGE SCALE GENOMIC DNA]</scope>
</reference>
<dbReference type="AlphaFoldDB" id="A0AAV3QIR9"/>
<dbReference type="PROSITE" id="PS50089">
    <property type="entry name" value="ZF_RING_2"/>
    <property type="match status" value="1"/>
</dbReference>
<keyword evidence="2 4" id="KW-0863">Zinc-finger</keyword>
<feature type="domain" description="RING-type" evidence="6">
    <location>
        <begin position="50"/>
        <end position="91"/>
    </location>
</feature>
<evidence type="ECO:0000256" key="1">
    <source>
        <dbReference type="ARBA" id="ARBA00022723"/>
    </source>
</evidence>
<gene>
    <name evidence="7" type="ORF">LIER_39540</name>
</gene>
<comment type="caution">
    <text evidence="7">The sequence shown here is derived from an EMBL/GenBank/DDBJ whole genome shotgun (WGS) entry which is preliminary data.</text>
</comment>
<evidence type="ECO:0000256" key="4">
    <source>
        <dbReference type="PROSITE-ProRule" id="PRU00175"/>
    </source>
</evidence>
<protein>
    <recommendedName>
        <fullName evidence="6">RING-type domain-containing protein</fullName>
    </recommendedName>
</protein>
<keyword evidence="1" id="KW-0479">Metal-binding</keyword>
<feature type="transmembrane region" description="Helical" evidence="5">
    <location>
        <begin position="17"/>
        <end position="36"/>
    </location>
</feature>
<evidence type="ECO:0000256" key="5">
    <source>
        <dbReference type="SAM" id="Phobius"/>
    </source>
</evidence>
<dbReference type="SMART" id="SM00744">
    <property type="entry name" value="RINGv"/>
    <property type="match status" value="1"/>
</dbReference>
<name>A0AAV3QIR9_LITER</name>
<dbReference type="InterPro" id="IPR001841">
    <property type="entry name" value="Znf_RING"/>
</dbReference>
<dbReference type="GO" id="GO:0061630">
    <property type="term" value="F:ubiquitin protein ligase activity"/>
    <property type="evidence" value="ECO:0007669"/>
    <property type="project" value="TreeGrafter"/>
</dbReference>
<sequence>MDNHENLIDDFIIEADFQLLVSSFILLFIALYFYHLRRRRLLLIRQGLECPICRVAIENPEQLHLTPCGHSFHEACLQEWLNIRMECPMCRGPLP</sequence>
<dbReference type="GO" id="GO:0012505">
    <property type="term" value="C:endomembrane system"/>
    <property type="evidence" value="ECO:0007669"/>
    <property type="project" value="TreeGrafter"/>
</dbReference>
<evidence type="ECO:0000313" key="8">
    <source>
        <dbReference type="Proteomes" id="UP001454036"/>
    </source>
</evidence>
<keyword evidence="5" id="KW-0812">Transmembrane</keyword>
<dbReference type="GO" id="GO:0043161">
    <property type="term" value="P:proteasome-mediated ubiquitin-dependent protein catabolic process"/>
    <property type="evidence" value="ECO:0007669"/>
    <property type="project" value="TreeGrafter"/>
</dbReference>
<dbReference type="SUPFAM" id="SSF57850">
    <property type="entry name" value="RING/U-box"/>
    <property type="match status" value="1"/>
</dbReference>
<keyword evidence="5" id="KW-1133">Transmembrane helix</keyword>
<keyword evidence="3" id="KW-0862">Zinc</keyword>
<dbReference type="InterPro" id="IPR011016">
    <property type="entry name" value="Znf_RING-CH"/>
</dbReference>
<dbReference type="InterPro" id="IPR013083">
    <property type="entry name" value="Znf_RING/FYVE/PHD"/>
</dbReference>
<dbReference type="SMART" id="SM00184">
    <property type="entry name" value="RING"/>
    <property type="match status" value="1"/>
</dbReference>
<evidence type="ECO:0000256" key="3">
    <source>
        <dbReference type="ARBA" id="ARBA00022833"/>
    </source>
</evidence>
<dbReference type="Proteomes" id="UP001454036">
    <property type="component" value="Unassembled WGS sequence"/>
</dbReference>
<dbReference type="Pfam" id="PF13639">
    <property type="entry name" value="zf-RING_2"/>
    <property type="match status" value="1"/>
</dbReference>
<dbReference type="InterPro" id="IPR050731">
    <property type="entry name" value="HRD1_E3_ubiq-ligases"/>
</dbReference>
<proteinExistence type="predicted"/>
<evidence type="ECO:0000259" key="6">
    <source>
        <dbReference type="PROSITE" id="PS50089"/>
    </source>
</evidence>
<dbReference type="GO" id="GO:0008270">
    <property type="term" value="F:zinc ion binding"/>
    <property type="evidence" value="ECO:0007669"/>
    <property type="project" value="UniProtKB-KW"/>
</dbReference>